<evidence type="ECO:0000256" key="2">
    <source>
        <dbReference type="ARBA" id="ARBA00010280"/>
    </source>
</evidence>
<evidence type="ECO:0000259" key="15">
    <source>
        <dbReference type="Pfam" id="PF02769"/>
    </source>
</evidence>
<dbReference type="AlphaFoldDB" id="S3DGD2"/>
<dbReference type="CDD" id="cd02196">
    <property type="entry name" value="PurM"/>
    <property type="match status" value="1"/>
</dbReference>
<evidence type="ECO:0000256" key="3">
    <source>
        <dbReference type="ARBA" id="ARBA00013047"/>
    </source>
</evidence>
<dbReference type="STRING" id="28176.CF66_3049"/>
<keyword evidence="17" id="KW-1185">Reference proteome</keyword>
<dbReference type="eggNOG" id="COG0150">
    <property type="taxonomic scope" value="Bacteria"/>
</dbReference>
<dbReference type="Gene3D" id="3.90.650.10">
    <property type="entry name" value="PurM-like C-terminal domain"/>
    <property type="match status" value="1"/>
</dbReference>
<comment type="catalytic activity">
    <reaction evidence="12 13">
        <text>2-formamido-N(1)-(5-O-phospho-beta-D-ribosyl)acetamidine + ATP = 5-amino-1-(5-phospho-beta-D-ribosyl)imidazole + ADP + phosphate + H(+)</text>
        <dbReference type="Rhea" id="RHEA:23032"/>
        <dbReference type="ChEBI" id="CHEBI:15378"/>
        <dbReference type="ChEBI" id="CHEBI:30616"/>
        <dbReference type="ChEBI" id="CHEBI:43474"/>
        <dbReference type="ChEBI" id="CHEBI:137981"/>
        <dbReference type="ChEBI" id="CHEBI:147287"/>
        <dbReference type="ChEBI" id="CHEBI:456216"/>
        <dbReference type="EC" id="6.3.3.1"/>
    </reaction>
</comment>
<evidence type="ECO:0000256" key="13">
    <source>
        <dbReference type="HAMAP-Rule" id="MF_00741"/>
    </source>
</evidence>
<dbReference type="HAMAP" id="MF_00741">
    <property type="entry name" value="AIRS"/>
    <property type="match status" value="1"/>
</dbReference>
<feature type="domain" description="PurM-like C-terminal" evidence="15">
    <location>
        <begin position="178"/>
        <end position="340"/>
    </location>
</feature>
<dbReference type="PATRIC" id="fig|1236703.3.peg.830"/>
<feature type="domain" description="PurM-like N-terminal" evidence="14">
    <location>
        <begin position="60"/>
        <end position="165"/>
    </location>
</feature>
<dbReference type="InterPro" id="IPR016188">
    <property type="entry name" value="PurM-like_N"/>
</dbReference>
<dbReference type="Pfam" id="PF02769">
    <property type="entry name" value="AIRS_C"/>
    <property type="match status" value="1"/>
</dbReference>
<dbReference type="FunFam" id="3.30.1330.10:FF:000001">
    <property type="entry name" value="Phosphoribosylformylglycinamidine cyclo-ligase"/>
    <property type="match status" value="1"/>
</dbReference>
<dbReference type="GO" id="GO:0006189">
    <property type="term" value="P:'de novo' IMP biosynthetic process"/>
    <property type="evidence" value="ECO:0007669"/>
    <property type="project" value="UniProtKB-UniRule"/>
</dbReference>
<dbReference type="PANTHER" id="PTHR10520:SF12">
    <property type="entry name" value="TRIFUNCTIONAL PURINE BIOSYNTHETIC PROTEIN ADENOSINE-3"/>
    <property type="match status" value="1"/>
</dbReference>
<dbReference type="GO" id="GO:0046084">
    <property type="term" value="P:adenine biosynthetic process"/>
    <property type="evidence" value="ECO:0007669"/>
    <property type="project" value="TreeGrafter"/>
</dbReference>
<keyword evidence="8 13" id="KW-0067">ATP-binding</keyword>
<comment type="caution">
    <text evidence="16">The sequence shown here is derived from an EMBL/GenBank/DDBJ whole genome shotgun (WGS) entry which is preliminary data.</text>
</comment>
<keyword evidence="7 13" id="KW-0658">Purine biosynthesis</keyword>
<dbReference type="RefSeq" id="WP_016504129.1">
    <property type="nucleotide sequence ID" value="NZ_AMSD01000002.1"/>
</dbReference>
<evidence type="ECO:0000259" key="14">
    <source>
        <dbReference type="Pfam" id="PF00586"/>
    </source>
</evidence>
<evidence type="ECO:0000256" key="1">
    <source>
        <dbReference type="ARBA" id="ARBA00004686"/>
    </source>
</evidence>
<evidence type="ECO:0000256" key="10">
    <source>
        <dbReference type="ARBA" id="ARBA00032931"/>
    </source>
</evidence>
<evidence type="ECO:0000256" key="12">
    <source>
        <dbReference type="ARBA" id="ARBA00049057"/>
    </source>
</evidence>
<dbReference type="EC" id="6.3.3.1" evidence="3 13"/>
<dbReference type="InterPro" id="IPR004733">
    <property type="entry name" value="PurM_cligase"/>
</dbReference>
<reference evidence="16 17" key="1">
    <citation type="journal article" date="2014" name="Environ. Microbiol.">
        <title>Genomic signatures of obligate host dependence in the luminous bacterial symbiont of a vertebrate.</title>
        <authorList>
            <person name="Hendry T.A."/>
            <person name="de Wet J.R."/>
            <person name="Dunlap P.V."/>
        </authorList>
    </citation>
    <scope>NUCLEOTIDE SEQUENCE [LARGE SCALE GENOMIC DNA]</scope>
    <source>
        <strain evidence="16 17">Akat1</strain>
    </source>
</reference>
<gene>
    <name evidence="13 16" type="primary">purM</name>
    <name evidence="16" type="ORF">O1U_0801</name>
</gene>
<comment type="similarity">
    <text evidence="2 13">Belongs to the AIR synthase family.</text>
</comment>
<evidence type="ECO:0000313" key="16">
    <source>
        <dbReference type="EMBL" id="EPE37497.1"/>
    </source>
</evidence>
<evidence type="ECO:0000256" key="4">
    <source>
        <dbReference type="ARBA" id="ARBA00020367"/>
    </source>
</evidence>
<dbReference type="InterPro" id="IPR010918">
    <property type="entry name" value="PurM-like_C_dom"/>
</dbReference>
<accession>S3DGD2</accession>
<evidence type="ECO:0000256" key="5">
    <source>
        <dbReference type="ARBA" id="ARBA00022598"/>
    </source>
</evidence>
<evidence type="ECO:0000256" key="7">
    <source>
        <dbReference type="ARBA" id="ARBA00022755"/>
    </source>
</evidence>
<keyword evidence="13" id="KW-0963">Cytoplasm</keyword>
<proteinExistence type="inferred from homology"/>
<protein>
    <recommendedName>
        <fullName evidence="4 13">Phosphoribosylformylglycinamidine cyclo-ligase</fullName>
        <ecNumber evidence="3 13">6.3.3.1</ecNumber>
    </recommendedName>
    <alternativeName>
        <fullName evidence="10 13">AIR synthase</fullName>
    </alternativeName>
    <alternativeName>
        <fullName evidence="11 13">AIRS</fullName>
    </alternativeName>
    <alternativeName>
        <fullName evidence="9 13">Phosphoribosyl-aminoimidazole synthetase</fullName>
    </alternativeName>
</protein>
<dbReference type="SUPFAM" id="SSF56042">
    <property type="entry name" value="PurM C-terminal domain-like"/>
    <property type="match status" value="1"/>
</dbReference>
<evidence type="ECO:0000256" key="11">
    <source>
        <dbReference type="ARBA" id="ARBA00033093"/>
    </source>
</evidence>
<dbReference type="SUPFAM" id="SSF55326">
    <property type="entry name" value="PurM N-terminal domain-like"/>
    <property type="match status" value="1"/>
</dbReference>
<comment type="pathway">
    <text evidence="1 13">Purine metabolism; IMP biosynthesis via de novo pathway; 5-amino-1-(5-phospho-D-ribosyl)imidazole from N(2)-formyl-N(1)-(5-phospho-D-ribosyl)glycinamide: step 2/2.</text>
</comment>
<keyword evidence="6 13" id="KW-0547">Nucleotide-binding</keyword>
<evidence type="ECO:0000256" key="9">
    <source>
        <dbReference type="ARBA" id="ARBA00031908"/>
    </source>
</evidence>
<dbReference type="Gene3D" id="3.30.1330.10">
    <property type="entry name" value="PurM-like, N-terminal domain"/>
    <property type="match status" value="1"/>
</dbReference>
<keyword evidence="5 13" id="KW-0436">Ligase</keyword>
<dbReference type="InterPro" id="IPR036921">
    <property type="entry name" value="PurM-like_N_sf"/>
</dbReference>
<sequence length="348" mass="38003">MNCTDSSLTYKDSGVNIDAGKAFVEQIQGLVKLTRRAEIIGNFGSFSALCELPNKYKQPVLVSSTDGVGSKLRLALDMNKHDTIGIDLVAMCVNDLIVQGAEPLFFLDYYATGKLSINTASSVVSGIVKGCLLSGCSLVGGETAEVPSIYKDKDYDLAGFCVGIAEKDNIIDSTNITSGDLIIALASSGLHSNGYSLVNKILELFNVNKNEKLSGYPLIEHLLRPTKIYVKSILKVIEKHNIHGIAHITGGGFLENIPRILPDDVEAVINSSSWKWPPIFQWIQEKGNIETYEMYRTFNCGVGLIVILPEKQANSAIKLFQKEGENAWIIGEIIPVQSLSEKAKLRFS</sequence>
<dbReference type="InterPro" id="IPR036676">
    <property type="entry name" value="PurM-like_C_sf"/>
</dbReference>
<dbReference type="PANTHER" id="PTHR10520">
    <property type="entry name" value="TRIFUNCTIONAL PURINE BIOSYNTHETIC PROTEIN ADENOSINE-3-RELATED"/>
    <property type="match status" value="1"/>
</dbReference>
<dbReference type="GO" id="GO:0005829">
    <property type="term" value="C:cytosol"/>
    <property type="evidence" value="ECO:0007669"/>
    <property type="project" value="TreeGrafter"/>
</dbReference>
<organism evidence="16 17">
    <name type="scientific">Candidatus Photodesmus katoptron Akat1</name>
    <dbReference type="NCBI Taxonomy" id="1236703"/>
    <lineage>
        <taxon>Bacteria</taxon>
        <taxon>Pseudomonadati</taxon>
        <taxon>Pseudomonadota</taxon>
        <taxon>Gammaproteobacteria</taxon>
        <taxon>Vibrionales</taxon>
        <taxon>Vibrionaceae</taxon>
        <taxon>Candidatus Photodesmus</taxon>
    </lineage>
</organism>
<evidence type="ECO:0000256" key="6">
    <source>
        <dbReference type="ARBA" id="ARBA00022741"/>
    </source>
</evidence>
<dbReference type="GO" id="GO:0004637">
    <property type="term" value="F:phosphoribosylamine-glycine ligase activity"/>
    <property type="evidence" value="ECO:0007669"/>
    <property type="project" value="TreeGrafter"/>
</dbReference>
<dbReference type="NCBIfam" id="TIGR00878">
    <property type="entry name" value="purM"/>
    <property type="match status" value="1"/>
</dbReference>
<dbReference type="UniPathway" id="UPA00074">
    <property type="reaction ID" value="UER00129"/>
</dbReference>
<comment type="subcellular location">
    <subcellularLocation>
        <location evidence="13">Cytoplasm</location>
    </subcellularLocation>
</comment>
<dbReference type="Proteomes" id="UP000053688">
    <property type="component" value="Unassembled WGS sequence"/>
</dbReference>
<name>S3DGD2_9GAMM</name>
<dbReference type="EMBL" id="AMSD01000002">
    <property type="protein sequence ID" value="EPE37497.1"/>
    <property type="molecule type" value="Genomic_DNA"/>
</dbReference>
<evidence type="ECO:0000313" key="17">
    <source>
        <dbReference type="Proteomes" id="UP000053688"/>
    </source>
</evidence>
<dbReference type="FunFam" id="3.90.650.10:FF:000001">
    <property type="entry name" value="Phosphoribosylformylglycinamidine cyclo-ligase"/>
    <property type="match status" value="1"/>
</dbReference>
<evidence type="ECO:0000256" key="8">
    <source>
        <dbReference type="ARBA" id="ARBA00022840"/>
    </source>
</evidence>
<dbReference type="GO" id="GO:0004641">
    <property type="term" value="F:phosphoribosylformylglycinamidine cyclo-ligase activity"/>
    <property type="evidence" value="ECO:0007669"/>
    <property type="project" value="UniProtKB-UniRule"/>
</dbReference>
<dbReference type="Pfam" id="PF00586">
    <property type="entry name" value="AIRS"/>
    <property type="match status" value="1"/>
</dbReference>
<dbReference type="GO" id="GO:0005524">
    <property type="term" value="F:ATP binding"/>
    <property type="evidence" value="ECO:0007669"/>
    <property type="project" value="UniProtKB-KW"/>
</dbReference>